<comment type="caution">
    <text evidence="2">The sequence shown here is derived from an EMBL/GenBank/DDBJ whole genome shotgun (WGS) entry which is preliminary data.</text>
</comment>
<feature type="region of interest" description="Disordered" evidence="1">
    <location>
        <begin position="1"/>
        <end position="50"/>
    </location>
</feature>
<feature type="compositionally biased region" description="Polar residues" evidence="1">
    <location>
        <begin position="383"/>
        <end position="393"/>
    </location>
</feature>
<evidence type="ECO:0000313" key="3">
    <source>
        <dbReference type="Proteomes" id="UP001558713"/>
    </source>
</evidence>
<feature type="compositionally biased region" description="Polar residues" evidence="1">
    <location>
        <begin position="446"/>
        <end position="463"/>
    </location>
</feature>
<feature type="compositionally biased region" description="Basic and acidic residues" evidence="1">
    <location>
        <begin position="343"/>
        <end position="369"/>
    </location>
</feature>
<organism evidence="2 3">
    <name type="scientific">Cardamine amara subsp. amara</name>
    <dbReference type="NCBI Taxonomy" id="228776"/>
    <lineage>
        <taxon>Eukaryota</taxon>
        <taxon>Viridiplantae</taxon>
        <taxon>Streptophyta</taxon>
        <taxon>Embryophyta</taxon>
        <taxon>Tracheophyta</taxon>
        <taxon>Spermatophyta</taxon>
        <taxon>Magnoliopsida</taxon>
        <taxon>eudicotyledons</taxon>
        <taxon>Gunneridae</taxon>
        <taxon>Pentapetalae</taxon>
        <taxon>rosids</taxon>
        <taxon>malvids</taxon>
        <taxon>Brassicales</taxon>
        <taxon>Brassicaceae</taxon>
        <taxon>Cardamineae</taxon>
        <taxon>Cardamine</taxon>
    </lineage>
</organism>
<feature type="region of interest" description="Disordered" evidence="1">
    <location>
        <begin position="342"/>
        <end position="645"/>
    </location>
</feature>
<protein>
    <submittedName>
        <fullName evidence="2">Uncharacterized protein</fullName>
    </submittedName>
</protein>
<dbReference type="PANTHER" id="PTHR31115">
    <property type="entry name" value="OS05G0107300 PROTEIN"/>
    <property type="match status" value="1"/>
</dbReference>
<feature type="compositionally biased region" description="Basic and acidic residues" evidence="1">
    <location>
        <begin position="537"/>
        <end position="551"/>
    </location>
</feature>
<gene>
    <name evidence="2" type="ORF">V5N11_006926</name>
</gene>
<feature type="compositionally biased region" description="Low complexity" evidence="1">
    <location>
        <begin position="475"/>
        <end position="493"/>
    </location>
</feature>
<proteinExistence type="predicted"/>
<reference evidence="2 3" key="1">
    <citation type="submission" date="2024-04" db="EMBL/GenBank/DDBJ databases">
        <title>Genome assembly C_amara_ONT_v2.</title>
        <authorList>
            <person name="Yant L."/>
            <person name="Moore C."/>
            <person name="Slenker M."/>
        </authorList>
    </citation>
    <scope>NUCLEOTIDE SEQUENCE [LARGE SCALE GENOMIC DNA]</scope>
    <source>
        <tissue evidence="2">Leaf</tissue>
    </source>
</reference>
<feature type="compositionally biased region" description="Polar residues" evidence="1">
    <location>
        <begin position="19"/>
        <end position="30"/>
    </location>
</feature>
<dbReference type="PANTHER" id="PTHR31115:SF6">
    <property type="entry name" value="DUF3741 DOMAIN-CONTAINING PROTEIN"/>
    <property type="match status" value="1"/>
</dbReference>
<feature type="compositionally biased region" description="Low complexity" evidence="1">
    <location>
        <begin position="1127"/>
        <end position="1140"/>
    </location>
</feature>
<feature type="region of interest" description="Disordered" evidence="1">
    <location>
        <begin position="154"/>
        <end position="181"/>
    </location>
</feature>
<name>A0ABD1BEV0_CARAN</name>
<feature type="compositionally biased region" description="Polar residues" evidence="1">
    <location>
        <begin position="1077"/>
        <end position="1086"/>
    </location>
</feature>
<keyword evidence="3" id="KW-1185">Reference proteome</keyword>
<dbReference type="EMBL" id="JBANAX010000394">
    <property type="protein sequence ID" value="KAL1210610.1"/>
    <property type="molecule type" value="Genomic_DNA"/>
</dbReference>
<feature type="region of interest" description="Disordered" evidence="1">
    <location>
        <begin position="200"/>
        <end position="222"/>
    </location>
</feature>
<dbReference type="Proteomes" id="UP001558713">
    <property type="component" value="Unassembled WGS sequence"/>
</dbReference>
<accession>A0ABD1BEV0</accession>
<sequence length="1212" mass="132944">MSAPGKFDYSSGGPDRSLYRSNLAAQMERSSSFREMEHPVSSSHPNMLRSTSPIAQTDVTNFFQCLRFDPKVVAADHKSIRQGDFKRHVNIALGIQGDDSPSTMLKGKLIPSPIPEEIKRLKAGLRENNVKARERVKIFNEASSVFNKFFPSVPTKKRSRPEGFSNDPSGDRLAVGPGLGKMGIQGQTLPGCFEFDQQKLDERPKSGALNKRTRTSMMDVRSNAIVRQPAAIDRDKDTMRMANHNAVQGEDRSSIGIDGWEKSKMKKKRSGIKTDSPSSLASNKAVDGYRDLKQGIPKSAGDSRLRLNGDSNMLRHGAVNGALPYGRSDNLSQQTGLAARSLLSRDSDHNSMYNEKRERAIGSDKERLNLRAVNKSNIHDESNSSSPTSNPKMNASVRGPRSGSGLPPKLSPVVHNTPSPSDWDISGCTNKPPLLSGVPSRKRMTSNRSSSPPVTQWASQRPQKISRVARRTNLVPPVSSNDDVPSSDNMSDVGCSETGFGFHRRSPAASPQMKLKGENSLSTTALSGSEEFSPPEIKSKDKGKQSDEVDGKPSQNVPKVSIPGLQSRKNKLVSGEELGDGVRRQGRTGRGFSSTRSVNPMGVMKHGTAKQLRSARNSSDKSESRAGRPPTRKLSDRKAYKRQKSTATNATTLDFLVGSDDGHEELLAAVNSAINFAQNFPSSFWKQMERYFCFISDAHINVLKQQGELSSMGTTPVGTSSDFDSLEIFPKELASTRVDSKAAPLYQRLLSALISEDSTSVNEDLQFDGFGADAESEFSVLNHMVEFNGYRSDRLEFDELEDNVSVIPLKGVNSSAHHVNGRLSDHFSIDFSEIQYETLGIDEKIYMEAQSIGICLEPMPSISNVEDEGIVDDIKTLEEAICEVGSKKKGMLSRLLKPALEMKKFQEKEFDRLGYEKLIEMAYEKSKASRRHHSASGKNSANKISKQAAFAFVKRTLERCRQFEETGKSCFSESTFKDILLAGLTQIEDNPTDKEDTLAASTPMGSQLSSSVLLRVTQSTENYANYSENALQEGKDETMWSNRMKKRELLLDDVGGAPLSSSTKGKRSERDRDGKGQASSSRSGGTNKIGRPGISSAKGERKTKTKPRQKTTPVFSSSSSVNILEQTRTSMSKSTNSNNNEYGNLGTLDESEPLDLSHLQIPDGLGGPDDFDTQAGDLSSWLNIDDDALPDTDDLLGLQIPMDDLSDLNMMV</sequence>
<evidence type="ECO:0000313" key="2">
    <source>
        <dbReference type="EMBL" id="KAL1210610.1"/>
    </source>
</evidence>
<dbReference type="AlphaFoldDB" id="A0ABD1BEV0"/>
<feature type="region of interest" description="Disordered" evidence="1">
    <location>
        <begin position="1051"/>
        <end position="1145"/>
    </location>
</feature>
<feature type="compositionally biased region" description="Polar residues" evidence="1">
    <location>
        <begin position="40"/>
        <end position="50"/>
    </location>
</feature>
<feature type="compositionally biased region" description="Polar residues" evidence="1">
    <location>
        <begin position="1114"/>
        <end position="1126"/>
    </location>
</feature>
<feature type="region of interest" description="Disordered" evidence="1">
    <location>
        <begin position="263"/>
        <end position="283"/>
    </location>
</feature>
<evidence type="ECO:0000256" key="1">
    <source>
        <dbReference type="SAM" id="MobiDB-lite"/>
    </source>
</evidence>
<feature type="compositionally biased region" description="Basic and acidic residues" evidence="1">
    <location>
        <begin position="1066"/>
        <end position="1075"/>
    </location>
</feature>